<dbReference type="EMBL" id="JXST01000035">
    <property type="protein sequence ID" value="KIU14905.1"/>
    <property type="molecule type" value="Genomic_DNA"/>
</dbReference>
<proteinExistence type="predicted"/>
<dbReference type="AlphaFoldDB" id="A0A0D1L1K1"/>
<evidence type="ECO:0000313" key="2">
    <source>
        <dbReference type="Proteomes" id="UP000032221"/>
    </source>
</evidence>
<dbReference type="STRING" id="280871.TL10_21960"/>
<dbReference type="Proteomes" id="UP000032221">
    <property type="component" value="Unassembled WGS sequence"/>
</dbReference>
<gene>
    <name evidence="1" type="ORF">TL10_21960</name>
</gene>
<dbReference type="RefSeq" id="WP_043401140.1">
    <property type="nucleotide sequence ID" value="NZ_JXST01000035.1"/>
</dbReference>
<name>A0A0D1L1K1_9MYCO</name>
<reference evidence="1 2" key="1">
    <citation type="submission" date="2015-01" db="EMBL/GenBank/DDBJ databases">
        <title>Genome sequence of Mycobacterium llatzerense and Mycobacterium immunogenum recovered from brain abscess.</title>
        <authorList>
            <person name="Greninger A.L."/>
            <person name="Langelier C."/>
            <person name="Cunningham G."/>
            <person name="Chiu C.Y."/>
            <person name="Miller S."/>
        </authorList>
    </citation>
    <scope>NUCLEOTIDE SEQUENCE [LARGE SCALE GENOMIC DNA]</scope>
    <source>
        <strain evidence="1 2">CLUC14</strain>
    </source>
</reference>
<sequence>MYARSTTIHAQPSAIDAGVAHLRDEVMPQLQELEGFVGMSLLTDRASGRCIATTAYESEEAMKALAERVRPIRARAIEMFGGAATVDEWDIAVMHRAHQIPEGACARVTWGHADPANADAAIDYFRSNIVPDTEALEGFCSVSLMVDRATGRGVSCTTFDSREAMARNRAQAQTIKESRLPAAGATELDEGEFDVAFAHLRVPELV</sequence>
<evidence type="ECO:0000313" key="1">
    <source>
        <dbReference type="EMBL" id="KIU14905.1"/>
    </source>
</evidence>
<protein>
    <recommendedName>
        <fullName evidence="3">ABM domain-containing protein</fullName>
    </recommendedName>
</protein>
<dbReference type="InterPro" id="IPR011008">
    <property type="entry name" value="Dimeric_a/b-barrel"/>
</dbReference>
<dbReference type="SUPFAM" id="SSF54909">
    <property type="entry name" value="Dimeric alpha+beta barrel"/>
    <property type="match status" value="1"/>
</dbReference>
<evidence type="ECO:0008006" key="3">
    <source>
        <dbReference type="Google" id="ProtNLM"/>
    </source>
</evidence>
<keyword evidence="2" id="KW-1185">Reference proteome</keyword>
<comment type="caution">
    <text evidence="1">The sequence shown here is derived from an EMBL/GenBank/DDBJ whole genome shotgun (WGS) entry which is preliminary data.</text>
</comment>
<dbReference type="PATRIC" id="fig|280871.6.peg.4547"/>
<accession>A0A0D1L1K1</accession>
<organism evidence="1 2">
    <name type="scientific">Mycolicibacterium llatzerense</name>
    <dbReference type="NCBI Taxonomy" id="280871"/>
    <lineage>
        <taxon>Bacteria</taxon>
        <taxon>Bacillati</taxon>
        <taxon>Actinomycetota</taxon>
        <taxon>Actinomycetes</taxon>
        <taxon>Mycobacteriales</taxon>
        <taxon>Mycobacteriaceae</taxon>
        <taxon>Mycolicibacterium</taxon>
    </lineage>
</organism>